<evidence type="ECO:0000313" key="2">
    <source>
        <dbReference type="EMBL" id="KAL5105164.1"/>
    </source>
</evidence>
<dbReference type="EMBL" id="JAKROA010000009">
    <property type="protein sequence ID" value="KAL5105164.1"/>
    <property type="molecule type" value="Genomic_DNA"/>
</dbReference>
<name>A0ABR4Q677_9CEST</name>
<organism evidence="2 3">
    <name type="scientific">Taenia crassiceps</name>
    <dbReference type="NCBI Taxonomy" id="6207"/>
    <lineage>
        <taxon>Eukaryota</taxon>
        <taxon>Metazoa</taxon>
        <taxon>Spiralia</taxon>
        <taxon>Lophotrochozoa</taxon>
        <taxon>Platyhelminthes</taxon>
        <taxon>Cestoda</taxon>
        <taxon>Eucestoda</taxon>
        <taxon>Cyclophyllidea</taxon>
        <taxon>Taeniidae</taxon>
        <taxon>Taenia</taxon>
    </lineage>
</organism>
<proteinExistence type="predicted"/>
<keyword evidence="3" id="KW-1185">Reference proteome</keyword>
<feature type="region of interest" description="Disordered" evidence="1">
    <location>
        <begin position="51"/>
        <end position="70"/>
    </location>
</feature>
<accession>A0ABR4Q677</accession>
<feature type="compositionally biased region" description="Polar residues" evidence="1">
    <location>
        <begin position="59"/>
        <end position="68"/>
    </location>
</feature>
<protein>
    <submittedName>
        <fullName evidence="2">Uncharacterized protein</fullName>
    </submittedName>
</protein>
<reference evidence="2 3" key="1">
    <citation type="journal article" date="2022" name="Front. Cell. Infect. Microbiol.">
        <title>The Genomes of Two Strains of Taenia crassiceps the Animal Model for the Study of Human Cysticercosis.</title>
        <authorList>
            <person name="Bobes R.J."/>
            <person name="Estrada K."/>
            <person name="Rios-Valencia D.G."/>
            <person name="Calderon-Gallegos A."/>
            <person name="de la Torre P."/>
            <person name="Carrero J.C."/>
            <person name="Sanchez-Flores A."/>
            <person name="Laclette J.P."/>
        </authorList>
    </citation>
    <scope>NUCLEOTIDE SEQUENCE [LARGE SCALE GENOMIC DNA]</scope>
    <source>
        <strain evidence="2">WFUcys</strain>
    </source>
</reference>
<dbReference type="Proteomes" id="UP001651158">
    <property type="component" value="Unassembled WGS sequence"/>
</dbReference>
<gene>
    <name evidence="2" type="ORF">TcWFU_004043</name>
</gene>
<sequence length="93" mass="10636">MRLTHTQCCIRRQKGLIINTILVSSLQEEEAVNGEEEETERGTRHCPCHPHWQHIASPGPSTSNGTLRNTRRRERDFSALLSIVKQPFGPMRC</sequence>
<comment type="caution">
    <text evidence="2">The sequence shown here is derived from an EMBL/GenBank/DDBJ whole genome shotgun (WGS) entry which is preliminary data.</text>
</comment>
<evidence type="ECO:0000256" key="1">
    <source>
        <dbReference type="SAM" id="MobiDB-lite"/>
    </source>
</evidence>
<evidence type="ECO:0000313" key="3">
    <source>
        <dbReference type="Proteomes" id="UP001651158"/>
    </source>
</evidence>